<accession>A0AC60P5K8</accession>
<evidence type="ECO:0000313" key="2">
    <source>
        <dbReference type="Proteomes" id="UP000805193"/>
    </source>
</evidence>
<gene>
    <name evidence="1" type="ORF">HPB47_008163</name>
</gene>
<comment type="caution">
    <text evidence="1">The sequence shown here is derived from an EMBL/GenBank/DDBJ whole genome shotgun (WGS) entry which is preliminary data.</text>
</comment>
<evidence type="ECO:0000313" key="1">
    <source>
        <dbReference type="EMBL" id="KAG0414671.1"/>
    </source>
</evidence>
<name>A0AC60P5K8_IXOPE</name>
<keyword evidence="2" id="KW-1185">Reference proteome</keyword>
<dbReference type="EMBL" id="JABSTQ010011156">
    <property type="protein sequence ID" value="KAG0414671.1"/>
    <property type="molecule type" value="Genomic_DNA"/>
</dbReference>
<protein>
    <submittedName>
        <fullName evidence="1">Uncharacterized protein</fullName>
    </submittedName>
</protein>
<dbReference type="Proteomes" id="UP000805193">
    <property type="component" value="Unassembled WGS sequence"/>
</dbReference>
<sequence length="162" mass="17864">MVCPTFIGNAATRHGQLHEPVARAHLVRDYGMTVTRCGMFVSKDFPWLSATPDGMVGQALLEIKCPNTNDCKQLAKGGTYDVRHNEKDGYFIAQNGPRGFYSQRSSWSLTYNFPALAPMALTAPAKLVNRASQAGVEHNVGFRQCVGHGTPWEAKKRRQLAV</sequence>
<organism evidence="1 2">
    <name type="scientific">Ixodes persulcatus</name>
    <name type="common">Taiga tick</name>
    <dbReference type="NCBI Taxonomy" id="34615"/>
    <lineage>
        <taxon>Eukaryota</taxon>
        <taxon>Metazoa</taxon>
        <taxon>Ecdysozoa</taxon>
        <taxon>Arthropoda</taxon>
        <taxon>Chelicerata</taxon>
        <taxon>Arachnida</taxon>
        <taxon>Acari</taxon>
        <taxon>Parasitiformes</taxon>
        <taxon>Ixodida</taxon>
        <taxon>Ixodoidea</taxon>
        <taxon>Ixodidae</taxon>
        <taxon>Ixodinae</taxon>
        <taxon>Ixodes</taxon>
    </lineage>
</organism>
<proteinExistence type="predicted"/>
<reference evidence="1 2" key="1">
    <citation type="journal article" date="2020" name="Cell">
        <title>Large-Scale Comparative Analyses of Tick Genomes Elucidate Their Genetic Diversity and Vector Capacities.</title>
        <authorList>
            <consortium name="Tick Genome and Microbiome Consortium (TIGMIC)"/>
            <person name="Jia N."/>
            <person name="Wang J."/>
            <person name="Shi W."/>
            <person name="Du L."/>
            <person name="Sun Y."/>
            <person name="Zhan W."/>
            <person name="Jiang J.F."/>
            <person name="Wang Q."/>
            <person name="Zhang B."/>
            <person name="Ji P."/>
            <person name="Bell-Sakyi L."/>
            <person name="Cui X.M."/>
            <person name="Yuan T.T."/>
            <person name="Jiang B.G."/>
            <person name="Yang W.F."/>
            <person name="Lam T.T."/>
            <person name="Chang Q.C."/>
            <person name="Ding S.J."/>
            <person name="Wang X.J."/>
            <person name="Zhu J.G."/>
            <person name="Ruan X.D."/>
            <person name="Zhao L."/>
            <person name="Wei J.T."/>
            <person name="Ye R.Z."/>
            <person name="Que T.C."/>
            <person name="Du C.H."/>
            <person name="Zhou Y.H."/>
            <person name="Cheng J.X."/>
            <person name="Dai P.F."/>
            <person name="Guo W.B."/>
            <person name="Han X.H."/>
            <person name="Huang E.J."/>
            <person name="Li L.F."/>
            <person name="Wei W."/>
            <person name="Gao Y.C."/>
            <person name="Liu J.Z."/>
            <person name="Shao H.Z."/>
            <person name="Wang X."/>
            <person name="Wang C.C."/>
            <person name="Yang T.C."/>
            <person name="Huo Q.B."/>
            <person name="Li W."/>
            <person name="Chen H.Y."/>
            <person name="Chen S.E."/>
            <person name="Zhou L.G."/>
            <person name="Ni X.B."/>
            <person name="Tian J.H."/>
            <person name="Sheng Y."/>
            <person name="Liu T."/>
            <person name="Pan Y.S."/>
            <person name="Xia L.Y."/>
            <person name="Li J."/>
            <person name="Zhao F."/>
            <person name="Cao W.C."/>
        </authorList>
    </citation>
    <scope>NUCLEOTIDE SEQUENCE [LARGE SCALE GENOMIC DNA]</scope>
    <source>
        <strain evidence="1">Iper-2018</strain>
    </source>
</reference>